<protein>
    <submittedName>
        <fullName evidence="1">Uncharacterized protein</fullName>
    </submittedName>
</protein>
<comment type="caution">
    <text evidence="1">The sequence shown here is derived from an EMBL/GenBank/DDBJ whole genome shotgun (WGS) entry which is preliminary data.</text>
</comment>
<proteinExistence type="predicted"/>
<dbReference type="EMBL" id="QLLR01000011">
    <property type="protein sequence ID" value="RAJ30203.1"/>
    <property type="molecule type" value="Genomic_DNA"/>
</dbReference>
<reference evidence="1 2" key="1">
    <citation type="submission" date="2018-06" db="EMBL/GenBank/DDBJ databases">
        <title>Genomic Encyclopedia of Archaeal and Bacterial Type Strains, Phase II (KMG-II): from individual species to whole genera.</title>
        <authorList>
            <person name="Goeker M."/>
        </authorList>
    </citation>
    <scope>NUCLEOTIDE SEQUENCE [LARGE SCALE GENOMIC DNA]</scope>
    <source>
        <strain evidence="1 2">DSM 14825</strain>
    </source>
</reference>
<accession>A0A327SRS2</accession>
<organism evidence="1 2">
    <name type="scientific">Pedobacter cryoconitis</name>
    <dbReference type="NCBI Taxonomy" id="188932"/>
    <lineage>
        <taxon>Bacteria</taxon>
        <taxon>Pseudomonadati</taxon>
        <taxon>Bacteroidota</taxon>
        <taxon>Sphingobacteriia</taxon>
        <taxon>Sphingobacteriales</taxon>
        <taxon>Sphingobacteriaceae</taxon>
        <taxon>Pedobacter</taxon>
    </lineage>
</organism>
<evidence type="ECO:0000313" key="2">
    <source>
        <dbReference type="Proteomes" id="UP000249754"/>
    </source>
</evidence>
<sequence length="269" mass="30770">MIALLLYIGCGVSAQVKKQAVYLGFELTNPEFGSYFPLQLFNLKGMKSMKINSNENELFKDLRIEFNSKGQLIKAVGKRDSLIVTYKNNAPVKFTTKNQALEFRYSGDTVIVIEHQIMALYTLSGSVLLNTKTYTFKERDYTKIDSVLNNARIVEFKGDSIQLVDSQNNKLRYTTNSKNLVMPFIRTYNMGDQEQSYFIKDAYYNDPQGNLILDKTLSGGDRLHFLFTMKNGRPVSISTTRQFLSEDGHTIRKSTLSPEVPVISYEYFN</sequence>
<gene>
    <name evidence="1" type="ORF">LY11_02544</name>
</gene>
<dbReference type="Proteomes" id="UP000249754">
    <property type="component" value="Unassembled WGS sequence"/>
</dbReference>
<evidence type="ECO:0000313" key="1">
    <source>
        <dbReference type="EMBL" id="RAJ30203.1"/>
    </source>
</evidence>
<dbReference type="AlphaFoldDB" id="A0A327SRS2"/>
<name>A0A327SRS2_9SPHI</name>